<comment type="caution">
    <text evidence="2">The sequence shown here is derived from an EMBL/GenBank/DDBJ whole genome shotgun (WGS) entry which is preliminary data.</text>
</comment>
<feature type="domain" description="VIT" evidence="1">
    <location>
        <begin position="20"/>
        <end position="152"/>
    </location>
</feature>
<dbReference type="PANTHER" id="PTHR45737:SF6">
    <property type="entry name" value="VON WILLEBRAND FACTOR A DOMAIN-CONTAINING PROTEIN 5A"/>
    <property type="match status" value="1"/>
</dbReference>
<dbReference type="EMBL" id="JAPEIS010000010">
    <property type="protein sequence ID" value="KAJ8062373.1"/>
    <property type="molecule type" value="Genomic_DNA"/>
</dbReference>
<evidence type="ECO:0000313" key="2">
    <source>
        <dbReference type="EMBL" id="KAJ8062373.1"/>
    </source>
</evidence>
<dbReference type="Pfam" id="PF08487">
    <property type="entry name" value="VIT"/>
    <property type="match status" value="1"/>
</dbReference>
<gene>
    <name evidence="2" type="ORF">OCU04_008917</name>
</gene>
<dbReference type="PROSITE" id="PS51468">
    <property type="entry name" value="VIT"/>
    <property type="match status" value="1"/>
</dbReference>
<dbReference type="PANTHER" id="PTHR45737">
    <property type="entry name" value="VON WILLEBRAND FACTOR A DOMAIN-CONTAINING PROTEIN 5A"/>
    <property type="match status" value="1"/>
</dbReference>
<accession>A0A9X0DIU2</accession>
<dbReference type="OrthoDB" id="1729737at2759"/>
<proteinExistence type="predicted"/>
<reference evidence="2" key="1">
    <citation type="submission" date="2022-11" db="EMBL/GenBank/DDBJ databases">
        <title>Genome Resource of Sclerotinia nivalis Strain SnTB1, a Plant Pathogen Isolated from American Ginseng.</title>
        <authorList>
            <person name="Fan S."/>
        </authorList>
    </citation>
    <scope>NUCLEOTIDE SEQUENCE</scope>
    <source>
        <strain evidence="2">SnTB1</strain>
    </source>
</reference>
<evidence type="ECO:0000313" key="3">
    <source>
        <dbReference type="Proteomes" id="UP001152300"/>
    </source>
</evidence>
<organism evidence="2 3">
    <name type="scientific">Sclerotinia nivalis</name>
    <dbReference type="NCBI Taxonomy" id="352851"/>
    <lineage>
        <taxon>Eukaryota</taxon>
        <taxon>Fungi</taxon>
        <taxon>Dikarya</taxon>
        <taxon>Ascomycota</taxon>
        <taxon>Pezizomycotina</taxon>
        <taxon>Leotiomycetes</taxon>
        <taxon>Helotiales</taxon>
        <taxon>Sclerotiniaceae</taxon>
        <taxon>Sclerotinia</taxon>
    </lineage>
</organism>
<sequence>MSRLPPSIAQGRRSLPKRTELCSCLTVGRVRQFLPLHESEVYTTIISGTFTTVLKQTFVNSVSSEDGQNCEHRFPIYDSISVVGFNCKVGSKCLYGLVKEEKQAEVIFDVAMAKGDTVSILAQNPEGPDIFATRIGNVPGGERVFVEIIYIGELKQDVDGIRFTIPSWIAPRYGLNSLVKHPSAADSVTSPIDYITVGIKITVDIILPEGQIIKGI</sequence>
<dbReference type="Proteomes" id="UP001152300">
    <property type="component" value="Unassembled WGS sequence"/>
</dbReference>
<keyword evidence="3" id="KW-1185">Reference proteome</keyword>
<dbReference type="InterPro" id="IPR013694">
    <property type="entry name" value="VIT"/>
</dbReference>
<dbReference type="AlphaFoldDB" id="A0A9X0DIU2"/>
<name>A0A9X0DIU2_9HELO</name>
<protein>
    <recommendedName>
        <fullName evidence="1">VIT domain-containing protein</fullName>
    </recommendedName>
</protein>
<evidence type="ECO:0000259" key="1">
    <source>
        <dbReference type="PROSITE" id="PS51468"/>
    </source>
</evidence>